<dbReference type="InterPro" id="IPR046982">
    <property type="entry name" value="BIN3/RVS161-like"/>
</dbReference>
<evidence type="ECO:0000256" key="3">
    <source>
        <dbReference type="ARBA" id="ARBA00022490"/>
    </source>
</evidence>
<proteinExistence type="predicted"/>
<feature type="region of interest" description="Disordered" evidence="6">
    <location>
        <begin position="238"/>
        <end position="277"/>
    </location>
</feature>
<dbReference type="GO" id="GO:0008289">
    <property type="term" value="F:lipid binding"/>
    <property type="evidence" value="ECO:0007669"/>
    <property type="project" value="TreeGrafter"/>
</dbReference>
<feature type="compositionally biased region" description="Low complexity" evidence="6">
    <location>
        <begin position="542"/>
        <end position="552"/>
    </location>
</feature>
<dbReference type="GO" id="GO:0006897">
    <property type="term" value="P:endocytosis"/>
    <property type="evidence" value="ECO:0007669"/>
    <property type="project" value="InterPro"/>
</dbReference>
<dbReference type="GO" id="GO:0051666">
    <property type="term" value="P:actin cortical patch localization"/>
    <property type="evidence" value="ECO:0007669"/>
    <property type="project" value="InterPro"/>
</dbReference>
<evidence type="ECO:0000259" key="7">
    <source>
        <dbReference type="PROSITE" id="PS50002"/>
    </source>
</evidence>
<evidence type="ECO:0000313" key="10">
    <source>
        <dbReference type="Proteomes" id="UP000053815"/>
    </source>
</evidence>
<dbReference type="PROSITE" id="PS50002">
    <property type="entry name" value="SH3"/>
    <property type="match status" value="1"/>
</dbReference>
<dbReference type="Gene3D" id="2.30.30.40">
    <property type="entry name" value="SH3 Domains"/>
    <property type="match status" value="1"/>
</dbReference>
<evidence type="ECO:0000313" key="9">
    <source>
        <dbReference type="EMBL" id="GAN01661.1"/>
    </source>
</evidence>
<dbReference type="SUPFAM" id="SSF103657">
    <property type="entry name" value="BAR/IMD domain-like"/>
    <property type="match status" value="1"/>
</dbReference>
<feature type="compositionally biased region" description="Polar residues" evidence="6">
    <location>
        <begin position="504"/>
        <end position="518"/>
    </location>
</feature>
<gene>
    <name evidence="9" type="ORF">MAM1_0010c01095</name>
</gene>
<evidence type="ECO:0000256" key="5">
    <source>
        <dbReference type="PROSITE-ProRule" id="PRU00192"/>
    </source>
</evidence>
<feature type="region of interest" description="Disordered" evidence="6">
    <location>
        <begin position="292"/>
        <end position="357"/>
    </location>
</feature>
<reference evidence="9" key="1">
    <citation type="submission" date="2014-09" db="EMBL/GenBank/DDBJ databases">
        <title>Draft genome sequence of an oleaginous Mucoromycotina fungus Mucor ambiguus NBRC6742.</title>
        <authorList>
            <person name="Takeda I."/>
            <person name="Yamane N."/>
            <person name="Morita T."/>
            <person name="Tamano K."/>
            <person name="Machida M."/>
            <person name="Baker S."/>
            <person name="Koike H."/>
        </authorList>
    </citation>
    <scope>NUCLEOTIDE SEQUENCE</scope>
    <source>
        <strain evidence="9">NBRC 6742</strain>
    </source>
</reference>
<dbReference type="OrthoDB" id="14167at2759"/>
<dbReference type="PANTHER" id="PTHR47174:SF3">
    <property type="entry name" value="BRIDGING INTEGRATOR 3"/>
    <property type="match status" value="1"/>
</dbReference>
<protein>
    <submittedName>
        <fullName evidence="9">BAR-domain-containing protein</fullName>
    </submittedName>
</protein>
<feature type="domain" description="BAR" evidence="8">
    <location>
        <begin position="22"/>
        <end position="246"/>
    </location>
</feature>
<dbReference type="EMBL" id="DF836299">
    <property type="protein sequence ID" value="GAN01661.1"/>
    <property type="molecule type" value="Genomic_DNA"/>
</dbReference>
<feature type="domain" description="SH3" evidence="7">
    <location>
        <begin position="351"/>
        <end position="415"/>
    </location>
</feature>
<dbReference type="STRING" id="91626.A0A0C9M0K9"/>
<feature type="compositionally biased region" description="Polar residues" evidence="6">
    <location>
        <begin position="466"/>
        <end position="483"/>
    </location>
</feature>
<dbReference type="AlphaFoldDB" id="A0A0C9M0K9"/>
<evidence type="ECO:0000256" key="4">
    <source>
        <dbReference type="ARBA" id="ARBA00023212"/>
    </source>
</evidence>
<dbReference type="GO" id="GO:0031097">
    <property type="term" value="C:medial cortex"/>
    <property type="evidence" value="ECO:0007669"/>
    <property type="project" value="TreeGrafter"/>
</dbReference>
<dbReference type="PANTHER" id="PTHR47174">
    <property type="entry name" value="BRIDGING INTEGRATOR 3"/>
    <property type="match status" value="1"/>
</dbReference>
<dbReference type="Proteomes" id="UP000053815">
    <property type="component" value="Unassembled WGS sequence"/>
</dbReference>
<dbReference type="Pfam" id="PF03114">
    <property type="entry name" value="BAR"/>
    <property type="match status" value="1"/>
</dbReference>
<keyword evidence="10" id="KW-1185">Reference proteome</keyword>
<organism evidence="9">
    <name type="scientific">Mucor ambiguus</name>
    <dbReference type="NCBI Taxonomy" id="91626"/>
    <lineage>
        <taxon>Eukaryota</taxon>
        <taxon>Fungi</taxon>
        <taxon>Fungi incertae sedis</taxon>
        <taxon>Mucoromycota</taxon>
        <taxon>Mucoromycotina</taxon>
        <taxon>Mucoromycetes</taxon>
        <taxon>Mucorales</taxon>
        <taxon>Mucorineae</taxon>
        <taxon>Mucoraceae</taxon>
        <taxon>Mucor</taxon>
    </lineage>
</organism>
<dbReference type="SUPFAM" id="SSF50044">
    <property type="entry name" value="SH3-domain"/>
    <property type="match status" value="1"/>
</dbReference>
<dbReference type="Pfam" id="PF00018">
    <property type="entry name" value="SH3_1"/>
    <property type="match status" value="1"/>
</dbReference>
<dbReference type="PROSITE" id="PS51021">
    <property type="entry name" value="BAR"/>
    <property type="match status" value="1"/>
</dbReference>
<dbReference type="CDD" id="cd00174">
    <property type="entry name" value="SH3"/>
    <property type="match status" value="1"/>
</dbReference>
<dbReference type="Gene3D" id="1.20.1270.60">
    <property type="entry name" value="Arfaptin homology (AH) domain/BAR domain"/>
    <property type="match status" value="1"/>
</dbReference>
<feature type="compositionally biased region" description="Polar residues" evidence="6">
    <location>
        <begin position="259"/>
        <end position="277"/>
    </location>
</feature>
<feature type="compositionally biased region" description="Low complexity" evidence="6">
    <location>
        <begin position="238"/>
        <end position="256"/>
    </location>
</feature>
<feature type="region of interest" description="Disordered" evidence="6">
    <location>
        <begin position="464"/>
        <end position="574"/>
    </location>
</feature>
<dbReference type="GO" id="GO:0015629">
    <property type="term" value="C:actin cytoskeleton"/>
    <property type="evidence" value="ECO:0007669"/>
    <property type="project" value="TreeGrafter"/>
</dbReference>
<keyword evidence="3" id="KW-0963">Cytoplasm</keyword>
<evidence type="ECO:0000256" key="2">
    <source>
        <dbReference type="ARBA" id="ARBA00022443"/>
    </source>
</evidence>
<dbReference type="InterPro" id="IPR027267">
    <property type="entry name" value="AH/BAR_dom_sf"/>
</dbReference>
<dbReference type="GO" id="GO:0097320">
    <property type="term" value="P:plasma membrane tubulation"/>
    <property type="evidence" value="ECO:0007669"/>
    <property type="project" value="TreeGrafter"/>
</dbReference>
<feature type="compositionally biased region" description="Polar residues" evidence="6">
    <location>
        <begin position="343"/>
        <end position="352"/>
    </location>
</feature>
<evidence type="ECO:0000259" key="8">
    <source>
        <dbReference type="PROSITE" id="PS51021"/>
    </source>
</evidence>
<keyword evidence="2 5" id="KW-0728">SH3 domain</keyword>
<keyword evidence="4" id="KW-0206">Cytoskeleton</keyword>
<comment type="subcellular location">
    <subcellularLocation>
        <location evidence="1">Cytoplasm</location>
        <location evidence="1">Cytoskeleton</location>
    </subcellularLocation>
</comment>
<sequence>MMDGRGTVDAYNQLIWRFLWTGERFGSVKTTLQTEDFQRLEVETERKRVAYEKLHASALIMHTQLLKRKISPEDNKSKRLPNDIVGVCMSNYGNEFTDDSPLGIAMMNFGQAQSRLASYQEDYADTMKSGYMEKLDEGLAHFKEYQALRKKLESRRLDYDSKLGRLQKSKKEKPDLEQEMQAAKMKYEDSEYDVIQKMALLQDFEDEHCEALENLLQVQFEYFTRSLEALNDVRANWNQPTATNNSNNNARQPPRRTLTGLSRTSSNNSTGDDNIIRSSVSNNFATASTLAPRRLSISRNPSTDTSARRIPSRKNSALSDRDDLPIPSSRATPPPAPPVLPRRQSQASTHNDSNQRKAIYDFGGDNADELSFRTGDLIQVIEEVDEGWWLGESTDANGFVRRGIFPVNYTELVIVSSVSSAGPPMPVRPVLSQTNSAQQQYNNYIPEHPVEEEEQQAHYTEEPINGYQSNASPFGDNNRSSNTTPPPAANNNARGFSYIRPNQPARTLSASTSGNVMNSPSSSPVPQPYKRAPPAPPPSSRTPPVMSTTRSSNTSMKPSGVRTAPSTPQQHLHQLNNDNYFDSAAATPDCGECGCTEFTANIFKKGHCNNCFHKHF</sequence>
<dbReference type="InterPro" id="IPR036028">
    <property type="entry name" value="SH3-like_dom_sf"/>
</dbReference>
<dbReference type="SMART" id="SM00326">
    <property type="entry name" value="SH3"/>
    <property type="match status" value="1"/>
</dbReference>
<evidence type="ECO:0000256" key="1">
    <source>
        <dbReference type="ARBA" id="ARBA00004245"/>
    </source>
</evidence>
<feature type="compositionally biased region" description="Polar residues" evidence="6">
    <location>
        <begin position="564"/>
        <end position="574"/>
    </location>
</feature>
<dbReference type="GO" id="GO:0043332">
    <property type="term" value="C:mating projection tip"/>
    <property type="evidence" value="ECO:0007669"/>
    <property type="project" value="TreeGrafter"/>
</dbReference>
<accession>A0A0C9M0K9</accession>
<evidence type="ECO:0000256" key="6">
    <source>
        <dbReference type="SAM" id="MobiDB-lite"/>
    </source>
</evidence>
<feature type="compositionally biased region" description="Pro residues" evidence="6">
    <location>
        <begin position="523"/>
        <end position="541"/>
    </location>
</feature>
<dbReference type="GO" id="GO:1990528">
    <property type="term" value="C:Rvs161p-Rvs167p complex"/>
    <property type="evidence" value="ECO:0007669"/>
    <property type="project" value="TreeGrafter"/>
</dbReference>
<dbReference type="PRINTS" id="PR00452">
    <property type="entry name" value="SH3DOMAIN"/>
</dbReference>
<name>A0A0C9M0K9_9FUNG</name>
<dbReference type="InterPro" id="IPR001452">
    <property type="entry name" value="SH3_domain"/>
</dbReference>
<dbReference type="SMART" id="SM00721">
    <property type="entry name" value="BAR"/>
    <property type="match status" value="1"/>
</dbReference>
<dbReference type="InterPro" id="IPR004148">
    <property type="entry name" value="BAR_dom"/>
</dbReference>